<accession>A0ACC3BPI9</accession>
<protein>
    <submittedName>
        <fullName evidence="1">Uncharacterized protein</fullName>
    </submittedName>
</protein>
<dbReference type="EMBL" id="CM020618">
    <property type="protein sequence ID" value="KAK1859894.1"/>
    <property type="molecule type" value="Genomic_DNA"/>
</dbReference>
<name>A0ACC3BPI9_PYRYE</name>
<evidence type="ECO:0000313" key="2">
    <source>
        <dbReference type="Proteomes" id="UP000798662"/>
    </source>
</evidence>
<sequence>MVAARRSVAHPVDACRAPNSYGFNCWLGGPALVDLDDTPRGTPAFDVLDNSCLPSSQPPLSRSTDVLLGSYPKRLPVELLLSVEQLIKSAFESLAENIIPDLCHGQQARGERQTGFYIRASPGIGKTFLFHEIWSWWLRHRTPDQPTAPAALLETLRTLGGRPSNMAAVSELFCIGFNGHTAVSDTEISWGADPTTPITLFDNLRLCYNELVDPTAVNWSDFTAEVDRAFRAEQLSSNAVAAAAKRVIRYCRGRPTAFPILLFDELAKVDAIFMRDFPDPKRNNVPNLTGWPEAVRSQVCRKMQFAGGTVLFTTLDEALMVAETRSSGRRMVQACLAGYRPALAYRKALEFGLSRLLNDPDVTYVAGKLLRLTPDGKSYLPSGFVDALALLLGGHSRFVNIFVRMMTDSRRSVRVLVESQVRGMMNQAEGPVNIFMGDDVAEAIIGDTVCEAAVVCDLRPSMSRYPNGVEGVLDVVAHVLLGREVTPSAVAAADQRGYGLTWDDVASRGLIGLLPRGEAVPVMLPWTLFALKKDFECPRAPTLRSALHDLLMFDGDRLTGTWMETFHTAWEVMISHARAQFPETYSSIPVALLLTSRSSGAYVGSGYLLQDVTINAATPRRKGCTTGVLKDLLKMSPSQAGIFDDVVFRLLSSSATPSTAVDAAVFHRVTQDFQVPDSDVVLAKDSAVAVVYQVKGTSADSKVPSSAADVRNCVRRMRSVIGDANWEVWKDRVIFVLIDRRAGRVCSTNCKSTVAFRDSAMGRQSVLLTNEDLPGLFSTSLYDMFCLSEYLKSGVVTNLNRIAGLERTVTK</sequence>
<reference evidence="1" key="1">
    <citation type="submission" date="2019-11" db="EMBL/GenBank/DDBJ databases">
        <title>Nori genome reveals adaptations in red seaweeds to the harsh intertidal environment.</title>
        <authorList>
            <person name="Wang D."/>
            <person name="Mao Y."/>
        </authorList>
    </citation>
    <scope>NUCLEOTIDE SEQUENCE</scope>
    <source>
        <tissue evidence="1">Gametophyte</tissue>
    </source>
</reference>
<organism evidence="1 2">
    <name type="scientific">Pyropia yezoensis</name>
    <name type="common">Susabi-nori</name>
    <name type="synonym">Porphyra yezoensis</name>
    <dbReference type="NCBI Taxonomy" id="2788"/>
    <lineage>
        <taxon>Eukaryota</taxon>
        <taxon>Rhodophyta</taxon>
        <taxon>Bangiophyceae</taxon>
        <taxon>Bangiales</taxon>
        <taxon>Bangiaceae</taxon>
        <taxon>Pyropia</taxon>
    </lineage>
</organism>
<proteinExistence type="predicted"/>
<dbReference type="Proteomes" id="UP000798662">
    <property type="component" value="Chromosome 1"/>
</dbReference>
<comment type="caution">
    <text evidence="1">The sequence shown here is derived from an EMBL/GenBank/DDBJ whole genome shotgun (WGS) entry which is preliminary data.</text>
</comment>
<evidence type="ECO:0000313" key="1">
    <source>
        <dbReference type="EMBL" id="KAK1859894.1"/>
    </source>
</evidence>
<gene>
    <name evidence="1" type="ORF">I4F81_002486</name>
</gene>
<keyword evidence="2" id="KW-1185">Reference proteome</keyword>